<organism evidence="1 2">
    <name type="scientific">Helicobacter ganmani</name>
    <dbReference type="NCBI Taxonomy" id="60246"/>
    <lineage>
        <taxon>Bacteria</taxon>
        <taxon>Pseudomonadati</taxon>
        <taxon>Campylobacterota</taxon>
        <taxon>Epsilonproteobacteria</taxon>
        <taxon>Campylobacterales</taxon>
        <taxon>Helicobacteraceae</taxon>
        <taxon>Helicobacter</taxon>
    </lineage>
</organism>
<dbReference type="Proteomes" id="UP000256650">
    <property type="component" value="Unassembled WGS sequence"/>
</dbReference>
<dbReference type="OrthoDB" id="9811073at2"/>
<keyword evidence="2" id="KW-1185">Reference proteome</keyword>
<sequence length="224" mass="26010">MRDSNAIPTLNPSSNSNLGRILLVNHPISAAGEYYEKQNQQNYRLFCAEELTIEISRAIIDESYIASEKTKTILIAANSFNIYAQNALLKILEEPPNGVIFVLYARMKSLLLPTIRSRLPILNHTNKQKLPPFALDIRTINLEKIYLFLKEKQKEMNSNTLKIEIQSLYLDALKIGLHFDVKETKIFERALIWEQQHEKSHHILLVLLLLILRKKKQNFARQNF</sequence>
<gene>
    <name evidence="1" type="ORF">CQA43_08140</name>
</gene>
<dbReference type="Gene3D" id="3.40.50.300">
    <property type="entry name" value="P-loop containing nucleotide triphosphate hydrolases"/>
    <property type="match status" value="1"/>
</dbReference>
<dbReference type="GeneID" id="82536249"/>
<dbReference type="InterPro" id="IPR027417">
    <property type="entry name" value="P-loop_NTPase"/>
</dbReference>
<proteinExistence type="predicted"/>
<dbReference type="EMBL" id="NXLS01000009">
    <property type="protein sequence ID" value="RDU62038.1"/>
    <property type="molecule type" value="Genomic_DNA"/>
</dbReference>
<reference evidence="1 2" key="1">
    <citation type="submission" date="2018-04" db="EMBL/GenBank/DDBJ databases">
        <title>Novel Campyloabacter and Helicobacter Species and Strains.</title>
        <authorList>
            <person name="Mannion A.J."/>
            <person name="Shen Z."/>
            <person name="Fox J.G."/>
        </authorList>
    </citation>
    <scope>NUCLEOTIDE SEQUENCE [LARGE SCALE GENOMIC DNA]</scope>
    <source>
        <strain evidence="1 2">MIT 99-5101</strain>
    </source>
</reference>
<dbReference type="Pfam" id="PF13177">
    <property type="entry name" value="DNA_pol3_delta2"/>
    <property type="match status" value="1"/>
</dbReference>
<dbReference type="SUPFAM" id="SSF52540">
    <property type="entry name" value="P-loop containing nucleoside triphosphate hydrolases"/>
    <property type="match status" value="1"/>
</dbReference>
<name>A0A3D8IAA8_9HELI</name>
<accession>A0A3D8IAA8</accession>
<dbReference type="AlphaFoldDB" id="A0A3D8IAA8"/>
<dbReference type="RefSeq" id="WP_115552099.1">
    <property type="nucleotide sequence ID" value="NZ_CAONBV010000034.1"/>
</dbReference>
<evidence type="ECO:0000313" key="1">
    <source>
        <dbReference type="EMBL" id="RDU62038.1"/>
    </source>
</evidence>
<dbReference type="NCBIfam" id="NF006296">
    <property type="entry name" value="PRK08485.1"/>
    <property type="match status" value="1"/>
</dbReference>
<protein>
    <submittedName>
        <fullName evidence="1">DNA polymerase III subunit delta</fullName>
    </submittedName>
</protein>
<evidence type="ECO:0000313" key="2">
    <source>
        <dbReference type="Proteomes" id="UP000256650"/>
    </source>
</evidence>
<comment type="caution">
    <text evidence="1">The sequence shown here is derived from an EMBL/GenBank/DDBJ whole genome shotgun (WGS) entry which is preliminary data.</text>
</comment>